<dbReference type="Gene3D" id="3.60.21.10">
    <property type="match status" value="1"/>
</dbReference>
<dbReference type="InterPro" id="IPR000979">
    <property type="entry name" value="Phosphodiesterase_MJ0936/Vps29"/>
</dbReference>
<dbReference type="PANTHER" id="PTHR42850:SF2">
    <property type="entry name" value="BLL5683 PROTEIN"/>
    <property type="match status" value="1"/>
</dbReference>
<dbReference type="GO" id="GO:0046872">
    <property type="term" value="F:metal ion binding"/>
    <property type="evidence" value="ECO:0007669"/>
    <property type="project" value="UniProtKB-KW"/>
</dbReference>
<dbReference type="OrthoDB" id="9813918at2"/>
<evidence type="ECO:0000313" key="4">
    <source>
        <dbReference type="EMBL" id="OCH18567.1"/>
    </source>
</evidence>
<dbReference type="NCBIfam" id="TIGR00040">
    <property type="entry name" value="yfcE"/>
    <property type="match status" value="1"/>
</dbReference>
<feature type="domain" description="Calcineurin-like phosphoesterase" evidence="3">
    <location>
        <begin position="1"/>
        <end position="197"/>
    </location>
</feature>
<proteinExistence type="inferred from homology"/>
<dbReference type="EC" id="3.1.4.-" evidence="2"/>
<evidence type="ECO:0000313" key="5">
    <source>
        <dbReference type="Proteomes" id="UP000093523"/>
    </source>
</evidence>
<dbReference type="AlphaFoldDB" id="A0A1B9NVF5"/>
<dbReference type="PANTHER" id="PTHR42850">
    <property type="entry name" value="METALLOPHOSPHOESTERASE"/>
    <property type="match status" value="1"/>
</dbReference>
<dbReference type="PIRSF" id="PIRSF000883">
    <property type="entry name" value="Pesterase_MJ0912"/>
    <property type="match status" value="1"/>
</dbReference>
<keyword evidence="2" id="KW-0479">Metal-binding</keyword>
<reference evidence="4 5" key="1">
    <citation type="submission" date="2016-06" db="EMBL/GenBank/DDBJ databases">
        <authorList>
            <person name="Kjaerup R.B."/>
            <person name="Dalgaard T.S."/>
            <person name="Juul-Madsen H.R."/>
        </authorList>
    </citation>
    <scope>NUCLEOTIDE SEQUENCE [LARGE SCALE GENOMIC DNA]</scope>
    <source>
        <strain evidence="4 5">1S159</strain>
    </source>
</reference>
<dbReference type="RefSeq" id="WP_065611841.1">
    <property type="nucleotide sequence ID" value="NZ_CAWMPN010000024.1"/>
</dbReference>
<gene>
    <name evidence="4" type="ORF">A6E04_01730</name>
</gene>
<dbReference type="InterPro" id="IPR024654">
    <property type="entry name" value="Calcineurin-like_PHP_lpxH"/>
</dbReference>
<organism evidence="4 5">
    <name type="scientific">Aliivibrio logei</name>
    <name type="common">Vibrio logei</name>
    <dbReference type="NCBI Taxonomy" id="688"/>
    <lineage>
        <taxon>Bacteria</taxon>
        <taxon>Pseudomonadati</taxon>
        <taxon>Pseudomonadota</taxon>
        <taxon>Gammaproteobacteria</taxon>
        <taxon>Vibrionales</taxon>
        <taxon>Vibrionaceae</taxon>
        <taxon>Aliivibrio</taxon>
    </lineage>
</organism>
<comment type="cofactor">
    <cofactor evidence="2">
        <name>a divalent metal cation</name>
        <dbReference type="ChEBI" id="CHEBI:60240"/>
    </cofactor>
</comment>
<name>A0A1B9NVF5_ALILO</name>
<comment type="caution">
    <text evidence="4">The sequence shown here is derived from an EMBL/GenBank/DDBJ whole genome shotgun (WGS) entry which is preliminary data.</text>
</comment>
<dbReference type="InterPro" id="IPR011152">
    <property type="entry name" value="Pesterase_MJ0912"/>
</dbReference>
<dbReference type="InterPro" id="IPR029052">
    <property type="entry name" value="Metallo-depent_PP-like"/>
</dbReference>
<protein>
    <recommendedName>
        <fullName evidence="2">Phosphoesterase</fullName>
        <ecNumber evidence="2">3.1.4.-</ecNumber>
    </recommendedName>
</protein>
<evidence type="ECO:0000256" key="2">
    <source>
        <dbReference type="RuleBase" id="RU362039"/>
    </source>
</evidence>
<comment type="similarity">
    <text evidence="1 2">Belongs to the metallophosphoesterase superfamily. YfcE family.</text>
</comment>
<sequence>MKIAVISDIHSNKPALDAVILDIKNNRCTHIFVLGDLIGYYHWPKYVVEELMTLDNCTVIRGNHEDLLVKARNNKEFNMECYRKYGNGLNVCIENLSTEQMAWLDSLPTSAEVCIDNLKIGLFHGSERETDEYLYPDVSKSRIKEIPDDQFDFIFFGHTHYPVVFNKGCTVIANPGSVGQPRDVGSLASYLILNTRNRAISFKRVPFDSHEVRNKVLEYDPDYHYLTEILKRNNPYA</sequence>
<dbReference type="Pfam" id="PF12850">
    <property type="entry name" value="Metallophos_2"/>
    <property type="match status" value="1"/>
</dbReference>
<evidence type="ECO:0000259" key="3">
    <source>
        <dbReference type="Pfam" id="PF12850"/>
    </source>
</evidence>
<evidence type="ECO:0000256" key="1">
    <source>
        <dbReference type="ARBA" id="ARBA00008950"/>
    </source>
</evidence>
<dbReference type="EMBL" id="MAJU01000024">
    <property type="protein sequence ID" value="OCH18567.1"/>
    <property type="molecule type" value="Genomic_DNA"/>
</dbReference>
<accession>A0A1B9NVF5</accession>
<dbReference type="STRING" id="688.A6E04_01730"/>
<dbReference type="InterPro" id="IPR050126">
    <property type="entry name" value="Ap4A_hydrolase"/>
</dbReference>
<dbReference type="GO" id="GO:0005737">
    <property type="term" value="C:cytoplasm"/>
    <property type="evidence" value="ECO:0007669"/>
    <property type="project" value="TreeGrafter"/>
</dbReference>
<dbReference type="SUPFAM" id="SSF56300">
    <property type="entry name" value="Metallo-dependent phosphatases"/>
    <property type="match status" value="1"/>
</dbReference>
<dbReference type="Proteomes" id="UP000093523">
    <property type="component" value="Unassembled WGS sequence"/>
</dbReference>
<dbReference type="GO" id="GO:0016791">
    <property type="term" value="F:phosphatase activity"/>
    <property type="evidence" value="ECO:0007669"/>
    <property type="project" value="TreeGrafter"/>
</dbReference>